<sequence length="241" mass="28052">MDHIYRGPRRPRMSMSPYNTNSLVIRNPYQPMWWSAAMPGAGHIMIGKSIKGFLLFIFEFTVNLQSGINEAIEYSMVGQFQMVKDILDLQWLFVRLATEINQFAALASKNKAPIEAFRLDMAEINYLNYLNPWVAVVWSLFTPGLGHLISRNIIQGVYLLAWFIVVIYQSKALPSVYFTATGHFEEATNVIHWNWVLYLPSLYLFAVDDCWSRVIESNRLFQMEQTRFLKDKYQNTSFPLL</sequence>
<feature type="transmembrane region" description="Helical" evidence="1">
    <location>
        <begin position="126"/>
        <end position="146"/>
    </location>
</feature>
<evidence type="ECO:0000313" key="2">
    <source>
        <dbReference type="EMBL" id="MBB3109600.1"/>
    </source>
</evidence>
<gene>
    <name evidence="2" type="ORF">FHS18_001663</name>
</gene>
<keyword evidence="1" id="KW-0472">Membrane</keyword>
<dbReference type="AlphaFoldDB" id="A0A7W5FLU1"/>
<keyword evidence="1" id="KW-1133">Transmembrane helix</keyword>
<proteinExistence type="predicted"/>
<keyword evidence="3" id="KW-1185">Reference proteome</keyword>
<dbReference type="EMBL" id="JACHXK010000003">
    <property type="protein sequence ID" value="MBB3109600.1"/>
    <property type="molecule type" value="Genomic_DNA"/>
</dbReference>
<organism evidence="2 3">
    <name type="scientific">Paenibacillus phyllosphaerae</name>
    <dbReference type="NCBI Taxonomy" id="274593"/>
    <lineage>
        <taxon>Bacteria</taxon>
        <taxon>Bacillati</taxon>
        <taxon>Bacillota</taxon>
        <taxon>Bacilli</taxon>
        <taxon>Bacillales</taxon>
        <taxon>Paenibacillaceae</taxon>
        <taxon>Paenibacillus</taxon>
    </lineage>
</organism>
<evidence type="ECO:0000313" key="3">
    <source>
        <dbReference type="Proteomes" id="UP000570361"/>
    </source>
</evidence>
<protein>
    <submittedName>
        <fullName evidence="2">Uncharacterized protein</fullName>
    </submittedName>
</protein>
<dbReference type="RefSeq" id="WP_183598875.1">
    <property type="nucleotide sequence ID" value="NZ_JACHXK010000003.1"/>
</dbReference>
<comment type="caution">
    <text evidence="2">The sequence shown here is derived from an EMBL/GenBank/DDBJ whole genome shotgun (WGS) entry which is preliminary data.</text>
</comment>
<name>A0A7W5FLU1_9BACL</name>
<reference evidence="2 3" key="1">
    <citation type="submission" date="2020-08" db="EMBL/GenBank/DDBJ databases">
        <title>Genomic Encyclopedia of Type Strains, Phase III (KMG-III): the genomes of soil and plant-associated and newly described type strains.</title>
        <authorList>
            <person name="Whitman W."/>
        </authorList>
    </citation>
    <scope>NUCLEOTIDE SEQUENCE [LARGE SCALE GENOMIC DNA]</scope>
    <source>
        <strain evidence="2 3">CECT 5862</strain>
    </source>
</reference>
<keyword evidence="1" id="KW-0812">Transmembrane</keyword>
<dbReference type="Proteomes" id="UP000570361">
    <property type="component" value="Unassembled WGS sequence"/>
</dbReference>
<accession>A0A7W5FLU1</accession>
<feature type="transmembrane region" description="Helical" evidence="1">
    <location>
        <begin position="152"/>
        <end position="168"/>
    </location>
</feature>
<evidence type="ECO:0000256" key="1">
    <source>
        <dbReference type="SAM" id="Phobius"/>
    </source>
</evidence>